<organism evidence="2 3">
    <name type="scientific">Oxyplasma meridianum</name>
    <dbReference type="NCBI Taxonomy" id="3073602"/>
    <lineage>
        <taxon>Archaea</taxon>
        <taxon>Methanobacteriati</taxon>
        <taxon>Thermoplasmatota</taxon>
        <taxon>Thermoplasmata</taxon>
        <taxon>Thermoplasmatales</taxon>
        <taxon>Thermoplasmataceae</taxon>
        <taxon>Oxyplasma</taxon>
    </lineage>
</organism>
<dbReference type="SUPFAM" id="SSF53098">
    <property type="entry name" value="Ribonuclease H-like"/>
    <property type="match status" value="1"/>
</dbReference>
<dbReference type="PANTHER" id="PTHR34614">
    <property type="match status" value="1"/>
</dbReference>
<dbReference type="Proteomes" id="UP001451606">
    <property type="component" value="Chromosome"/>
</dbReference>
<proteinExistence type="predicted"/>
<dbReference type="GO" id="GO:0004803">
    <property type="term" value="F:transposase activity"/>
    <property type="evidence" value="ECO:0007669"/>
    <property type="project" value="InterPro"/>
</dbReference>
<evidence type="ECO:0000313" key="3">
    <source>
        <dbReference type="Proteomes" id="UP001451606"/>
    </source>
</evidence>
<dbReference type="GO" id="GO:0003677">
    <property type="term" value="F:DNA binding"/>
    <property type="evidence" value="ECO:0007669"/>
    <property type="project" value="InterPro"/>
</dbReference>
<dbReference type="PANTHER" id="PTHR34614:SF2">
    <property type="entry name" value="TRANSPOSASE IS4-LIKE DOMAIN-CONTAINING PROTEIN"/>
    <property type="match status" value="1"/>
</dbReference>
<evidence type="ECO:0000259" key="1">
    <source>
        <dbReference type="Pfam" id="PF01609"/>
    </source>
</evidence>
<keyword evidence="3" id="KW-1185">Reference proteome</keyword>
<dbReference type="RefSeq" id="WP_393970870.1">
    <property type="nucleotide sequence ID" value="NZ_CP133772.1"/>
</dbReference>
<evidence type="ECO:0000313" key="2">
    <source>
        <dbReference type="EMBL" id="WYY00535.1"/>
    </source>
</evidence>
<dbReference type="AlphaFoldDB" id="A0AAX4NII5"/>
<dbReference type="EMBL" id="CP133772">
    <property type="protein sequence ID" value="WYY00535.1"/>
    <property type="molecule type" value="Genomic_DNA"/>
</dbReference>
<dbReference type="GeneID" id="95967849"/>
<name>A0AAX4NII5_9ARCH</name>
<dbReference type="InterPro" id="IPR002559">
    <property type="entry name" value="Transposase_11"/>
</dbReference>
<dbReference type="GO" id="GO:0006313">
    <property type="term" value="P:DNA transposition"/>
    <property type="evidence" value="ECO:0007669"/>
    <property type="project" value="InterPro"/>
</dbReference>
<dbReference type="Pfam" id="PF01609">
    <property type="entry name" value="DDE_Tnp_1"/>
    <property type="match status" value="1"/>
</dbReference>
<dbReference type="InterPro" id="IPR012337">
    <property type="entry name" value="RNaseH-like_sf"/>
</dbReference>
<feature type="domain" description="Transposase IS4-like" evidence="1">
    <location>
        <begin position="164"/>
        <end position="407"/>
    </location>
</feature>
<reference evidence="2 3" key="1">
    <citation type="submission" date="2023-09" db="EMBL/GenBank/DDBJ databases">
        <authorList>
            <person name="Golyshina O.V."/>
            <person name="Lunev E.A."/>
            <person name="Bargiela R."/>
            <person name="Gaines M.C."/>
            <person name="Daum B."/>
            <person name="Bale N.J."/>
            <person name="Koenen M."/>
            <person name="Sinninghe Damst J.S."/>
            <person name="Yakimov M."/>
            <person name="Golyshin P.N."/>
        </authorList>
    </citation>
    <scope>NUCLEOTIDE SEQUENCE [LARGE SCALE GENOMIC DNA]</scope>
    <source>
        <strain evidence="2 3">M1</strain>
    </source>
</reference>
<sequence>MAYLVWKHSGKNRYLVMRWKKRINGVPTIVKEISIGSVENLAKIVEGDLKDIVLKSYNFGVTAAVIIMDRKISLRNIVNSVLNHHDTGMSPGDYVLLFIMNRLSDPKSKSGIERWMSSDYASTIYPKRGSQDFWNMMDGFTDTDMRNIMNQIRDKLISLGYDFSRIFVDASNMYTFMDENDMAKKGHNKKQRYDLNQISYYIAANYDYIPLYGEAYPGNVHDSKTFESIIKNIPDNSTVIFDRGYNSKSNIELLHDRKYIGALIQSDHKDLIKLNIEKDSFIETSKNVYGKDHRIIVYHSSVLEKKRVITFMKRFKKVYVKAKRIIETGDSDAMEKARLYLEQEKLNETIELPSMAINSERMDERFNMFGKNAIFTNISDMKGEEIIDLYRKRNRVEHCFRTINTMDIAFPLYHWTTQKISVHMFFSHIAYLFLALIYNEVREFQKDVSPIRTTEYLKDIKLNYAARGKRVVEKIECKSQVSETINKVMKLESIVRD</sequence>
<protein>
    <submittedName>
        <fullName evidence="2">Transposase</fullName>
    </submittedName>
</protein>
<dbReference type="KEGG" id="omr:OXIME_001112"/>
<accession>A0AAX4NII5</accession>
<gene>
    <name evidence="2" type="ORF">OXIME_001112</name>
</gene>